<keyword evidence="7" id="KW-0456">Lyase</keyword>
<dbReference type="PROSITE" id="PS51645">
    <property type="entry name" value="PHR_CRY_ALPHA_BETA"/>
    <property type="match status" value="1"/>
</dbReference>
<organism evidence="7 8">
    <name type="scientific">Brevibacterium casei</name>
    <dbReference type="NCBI Taxonomy" id="33889"/>
    <lineage>
        <taxon>Bacteria</taxon>
        <taxon>Bacillati</taxon>
        <taxon>Actinomycetota</taxon>
        <taxon>Actinomycetes</taxon>
        <taxon>Micrococcales</taxon>
        <taxon>Brevibacteriaceae</taxon>
        <taxon>Brevibacterium</taxon>
    </lineage>
</organism>
<gene>
    <name evidence="7" type="ORF">I6H47_05950</name>
</gene>
<dbReference type="SUPFAM" id="SSF52425">
    <property type="entry name" value="Cryptochrome/photolyase, N-terminal domain"/>
    <property type="match status" value="1"/>
</dbReference>
<feature type="domain" description="Photolyase/cryptochrome alpha/beta" evidence="6">
    <location>
        <begin position="7"/>
        <end position="138"/>
    </location>
</feature>
<evidence type="ECO:0000256" key="4">
    <source>
        <dbReference type="RuleBase" id="RU004182"/>
    </source>
</evidence>
<evidence type="ECO:0000259" key="6">
    <source>
        <dbReference type="PROSITE" id="PS51645"/>
    </source>
</evidence>
<dbReference type="GO" id="GO:0071949">
    <property type="term" value="F:FAD binding"/>
    <property type="evidence" value="ECO:0007669"/>
    <property type="project" value="TreeGrafter"/>
</dbReference>
<dbReference type="Pfam" id="PF00875">
    <property type="entry name" value="DNA_photolyase"/>
    <property type="match status" value="1"/>
</dbReference>
<dbReference type="Gene3D" id="3.40.50.620">
    <property type="entry name" value="HUPs"/>
    <property type="match status" value="1"/>
</dbReference>
<dbReference type="PANTHER" id="PTHR11455:SF9">
    <property type="entry name" value="CRYPTOCHROME CIRCADIAN CLOCK 5 ISOFORM X1"/>
    <property type="match status" value="1"/>
</dbReference>
<comment type="cofactor">
    <cofactor evidence="3">
        <name>FAD</name>
        <dbReference type="ChEBI" id="CHEBI:57692"/>
    </cofactor>
    <text evidence="3">Binds 1 FAD per subunit.</text>
</comment>
<protein>
    <submittedName>
        <fullName evidence="7">Deoxyribodipyrimidine photo-lyase</fullName>
    </submittedName>
</protein>
<name>A0A7T4A1A1_9MICO</name>
<proteinExistence type="inferred from homology"/>
<dbReference type="GO" id="GO:0003904">
    <property type="term" value="F:deoxyribodipyrimidine photo-lyase activity"/>
    <property type="evidence" value="ECO:0007669"/>
    <property type="project" value="TreeGrafter"/>
</dbReference>
<dbReference type="InterPro" id="IPR014729">
    <property type="entry name" value="Rossmann-like_a/b/a_fold"/>
</dbReference>
<comment type="similarity">
    <text evidence="4">Belongs to the DNA photolyase family.</text>
</comment>
<evidence type="ECO:0000256" key="2">
    <source>
        <dbReference type="ARBA" id="ARBA00022827"/>
    </source>
</evidence>
<feature type="region of interest" description="Disordered" evidence="5">
    <location>
        <begin position="449"/>
        <end position="472"/>
    </location>
</feature>
<dbReference type="InterPro" id="IPR002081">
    <property type="entry name" value="Cryptochrome/DNA_photolyase_1"/>
</dbReference>
<sequence length="496" mass="55351">MTAASDHVTLVWFRDDLRVGDHEALSAARSDGRVIGVWIREKRDADGLGPRPLGGAARWWAHESLAVLEAELEALGIPLLFAAGEAATILPRMAADLEVDAVRWSRRYAPASRDLDARIKADLDDHGLSVHSHPGALLVEPWTIAPESSDHYKVFTPYWKAVRDRHIDDVLPAPEKQQGFSAARLDPARKRQAVTDLDGLGLLDGTDTGTGEFAAARTPQWWQGTIAEHWTGPHAPGCRAAEDHLGELSRGIDGYTSAHDVPGDPDSTSRMSPRLRHGELSPRQLLHAAESASVAEADKQAWIRQLYWREFSWHLAYHHRNIATEPIREEFARFPYEDDPEALDHWQAGTTGIDLVDAGVAQLWQMGWMHNRVRMVTASLLTKNLLQPWWDGEQWFWDTLVDADEANNPVSWQWVAGCGADAAPYFRIFNPERQAERFDPHGEYVAQWLGRGPGGDPRKDDPSAEAGADLSPIVDLKESREAALAAYDRMKNETTR</sequence>
<evidence type="ECO:0000256" key="1">
    <source>
        <dbReference type="ARBA" id="ARBA00022630"/>
    </source>
</evidence>
<dbReference type="Pfam" id="PF03441">
    <property type="entry name" value="FAD_binding_7"/>
    <property type="match status" value="1"/>
</dbReference>
<dbReference type="PANTHER" id="PTHR11455">
    <property type="entry name" value="CRYPTOCHROME"/>
    <property type="match status" value="1"/>
</dbReference>
<reference evidence="7 8" key="1">
    <citation type="submission" date="2020-12" db="EMBL/GenBank/DDBJ databases">
        <title>FDA dAtabase for Regulatory Grade micrObial Sequences (FDA-ARGOS): Supporting development and validation of Infectious Disease Dx tests.</title>
        <authorList>
            <person name="Sproer C."/>
            <person name="Gronow S."/>
            <person name="Severitt S."/>
            <person name="Schroder I."/>
            <person name="Tallon L."/>
            <person name="Sadzewicz L."/>
            <person name="Zhao X."/>
            <person name="Boylan J."/>
            <person name="Ott S."/>
            <person name="Bowen H."/>
            <person name="Vavikolanu K."/>
            <person name="Mehta A."/>
            <person name="Aluvathingal J."/>
            <person name="Nadendla S."/>
            <person name="Lowell S."/>
            <person name="Myers T."/>
            <person name="Yan Y."/>
            <person name="Sichtig H."/>
        </authorList>
    </citation>
    <scope>NUCLEOTIDE SEQUENCE [LARGE SCALE GENOMIC DNA]</scope>
    <source>
        <strain evidence="7 8">FDAARGOS_990</strain>
    </source>
</reference>
<dbReference type="InterPro" id="IPR036155">
    <property type="entry name" value="Crypto/Photolyase_N_sf"/>
</dbReference>
<evidence type="ECO:0000256" key="3">
    <source>
        <dbReference type="PIRSR" id="PIRSR602081-1"/>
    </source>
</evidence>
<keyword evidence="2 3" id="KW-0274">FAD</keyword>
<dbReference type="InterPro" id="IPR006050">
    <property type="entry name" value="DNA_photolyase_N"/>
</dbReference>
<dbReference type="Gene3D" id="1.10.579.10">
    <property type="entry name" value="DNA Cyclobutane Dipyrimidine Photolyase, subunit A, domain 3"/>
    <property type="match status" value="1"/>
</dbReference>
<dbReference type="GO" id="GO:0009416">
    <property type="term" value="P:response to light stimulus"/>
    <property type="evidence" value="ECO:0007669"/>
    <property type="project" value="TreeGrafter"/>
</dbReference>
<dbReference type="Proteomes" id="UP000595374">
    <property type="component" value="Chromosome"/>
</dbReference>
<dbReference type="Gene3D" id="1.25.40.80">
    <property type="match status" value="1"/>
</dbReference>
<dbReference type="PRINTS" id="PR00147">
    <property type="entry name" value="DNAPHOTLYASE"/>
</dbReference>
<evidence type="ECO:0000256" key="5">
    <source>
        <dbReference type="SAM" id="MobiDB-lite"/>
    </source>
</evidence>
<evidence type="ECO:0000313" key="8">
    <source>
        <dbReference type="Proteomes" id="UP000595374"/>
    </source>
</evidence>
<evidence type="ECO:0000313" key="7">
    <source>
        <dbReference type="EMBL" id="QQB15480.1"/>
    </source>
</evidence>
<feature type="binding site" evidence="3">
    <location>
        <position position="255"/>
    </location>
    <ligand>
        <name>FAD</name>
        <dbReference type="ChEBI" id="CHEBI:57692"/>
    </ligand>
</feature>
<feature type="binding site" evidence="3">
    <location>
        <position position="302"/>
    </location>
    <ligand>
        <name>FAD</name>
        <dbReference type="ChEBI" id="CHEBI:57692"/>
    </ligand>
</feature>
<dbReference type="InterPro" id="IPR036134">
    <property type="entry name" value="Crypto/Photolyase_FAD-like_sf"/>
</dbReference>
<keyword evidence="4" id="KW-0157">Chromophore</keyword>
<feature type="binding site" evidence="3">
    <location>
        <begin position="268"/>
        <end position="272"/>
    </location>
    <ligand>
        <name>FAD</name>
        <dbReference type="ChEBI" id="CHEBI:57692"/>
    </ligand>
</feature>
<dbReference type="AlphaFoldDB" id="A0A7T4A1A1"/>
<accession>A0A7T4A1A1</accession>
<feature type="binding site" evidence="3">
    <location>
        <begin position="402"/>
        <end position="404"/>
    </location>
    <ligand>
        <name>FAD</name>
        <dbReference type="ChEBI" id="CHEBI:57692"/>
    </ligand>
</feature>
<dbReference type="RefSeq" id="WP_198500467.1">
    <property type="nucleotide sequence ID" value="NZ_CP065989.1"/>
</dbReference>
<dbReference type="SUPFAM" id="SSF48173">
    <property type="entry name" value="Cryptochrome/photolyase FAD-binding domain"/>
    <property type="match status" value="1"/>
</dbReference>
<dbReference type="GO" id="GO:0003677">
    <property type="term" value="F:DNA binding"/>
    <property type="evidence" value="ECO:0007669"/>
    <property type="project" value="TreeGrafter"/>
</dbReference>
<dbReference type="EMBL" id="CP065989">
    <property type="protein sequence ID" value="QQB15480.1"/>
    <property type="molecule type" value="Genomic_DNA"/>
</dbReference>
<keyword evidence="1 3" id="KW-0285">Flavoprotein</keyword>
<dbReference type="InterPro" id="IPR005101">
    <property type="entry name" value="Cryptochr/Photolyase_FAD-bd"/>
</dbReference>